<feature type="domain" description="Response regulatory" evidence="9">
    <location>
        <begin position="848"/>
        <end position="962"/>
    </location>
</feature>
<dbReference type="CDD" id="cd00082">
    <property type="entry name" value="HisKA"/>
    <property type="match status" value="1"/>
</dbReference>
<dbReference type="PROSITE" id="PS50113">
    <property type="entry name" value="PAC"/>
    <property type="match status" value="1"/>
</dbReference>
<keyword evidence="4" id="KW-0808">Transferase</keyword>
<dbReference type="SUPFAM" id="SSF55781">
    <property type="entry name" value="GAF domain-like"/>
    <property type="match status" value="1"/>
</dbReference>
<dbReference type="InterPro" id="IPR000014">
    <property type="entry name" value="PAS"/>
</dbReference>
<keyword evidence="5" id="KW-0418">Kinase</keyword>
<dbReference type="RefSeq" id="WP_193930267.1">
    <property type="nucleotide sequence ID" value="NZ_CAWPMZ010000072.1"/>
</dbReference>
<accession>A0ABR9UM78</accession>
<dbReference type="SMART" id="SM00086">
    <property type="entry name" value="PAC"/>
    <property type="match status" value="1"/>
</dbReference>
<dbReference type="Pfam" id="PF00512">
    <property type="entry name" value="HisKA"/>
    <property type="match status" value="1"/>
</dbReference>
<dbReference type="SMART" id="SM00065">
    <property type="entry name" value="GAF"/>
    <property type="match status" value="1"/>
</dbReference>
<feature type="domain" description="Histidine kinase" evidence="8">
    <location>
        <begin position="608"/>
        <end position="826"/>
    </location>
</feature>
<evidence type="ECO:0000259" key="8">
    <source>
        <dbReference type="PROSITE" id="PS50109"/>
    </source>
</evidence>
<dbReference type="SUPFAM" id="SSF55874">
    <property type="entry name" value="ATPase domain of HSP90 chaperone/DNA topoisomerase II/histidine kinase"/>
    <property type="match status" value="1"/>
</dbReference>
<dbReference type="InterPro" id="IPR005467">
    <property type="entry name" value="His_kinase_dom"/>
</dbReference>
<dbReference type="SMART" id="SM00387">
    <property type="entry name" value="HATPase_c"/>
    <property type="match status" value="1"/>
</dbReference>
<proteinExistence type="predicted"/>
<dbReference type="CDD" id="cd00130">
    <property type="entry name" value="PAS"/>
    <property type="match status" value="1"/>
</dbReference>
<dbReference type="InterPro" id="IPR036097">
    <property type="entry name" value="HisK_dim/P_sf"/>
</dbReference>
<gene>
    <name evidence="12" type="ORF">IQ230_01870</name>
</gene>
<name>A0ABR9UM78_9CHRO</name>
<dbReference type="PANTHER" id="PTHR43047">
    <property type="entry name" value="TWO-COMPONENT HISTIDINE PROTEIN KINASE"/>
    <property type="match status" value="1"/>
</dbReference>
<dbReference type="Pfam" id="PF00072">
    <property type="entry name" value="Response_reg"/>
    <property type="match status" value="1"/>
</dbReference>
<dbReference type="InterPro" id="IPR035965">
    <property type="entry name" value="PAS-like_dom_sf"/>
</dbReference>
<dbReference type="PROSITE" id="PS50112">
    <property type="entry name" value="PAS"/>
    <property type="match status" value="1"/>
</dbReference>
<evidence type="ECO:0000259" key="10">
    <source>
        <dbReference type="PROSITE" id="PS50112"/>
    </source>
</evidence>
<dbReference type="Gene3D" id="3.40.50.2300">
    <property type="match status" value="1"/>
</dbReference>
<dbReference type="SUPFAM" id="SSF47384">
    <property type="entry name" value="Homodimeric domain of signal transducing histidine kinase"/>
    <property type="match status" value="1"/>
</dbReference>
<comment type="catalytic activity">
    <reaction evidence="1">
        <text>ATP + protein L-histidine = ADP + protein N-phospho-L-histidine.</text>
        <dbReference type="EC" id="2.7.13.3"/>
    </reaction>
</comment>
<dbReference type="Pfam" id="PF01590">
    <property type="entry name" value="GAF"/>
    <property type="match status" value="1"/>
</dbReference>
<dbReference type="PROSITE" id="PS50110">
    <property type="entry name" value="RESPONSE_REGULATORY"/>
    <property type="match status" value="1"/>
</dbReference>
<sequence length="962" mass="108084">MTAELLKIVLVADVSDRHQIQKTLQQLNQTEIELIAIASLDDIKIHQCVSYQAGTVILLVISKLDAYGLKVVNQVRYIYAGFPLIAIGDAQNQALICESISLGVQEYIIAEQVTSTILLQKLQFANARWQWLGKRFEDLQKLQSTSKVSLHSPLEECYCRAENQRISVLAESNTFRQIVTHCNDAIAIIDLQGYYLEQNAMHQLLLGYSDEDLDGKTPAIHLGEQVFSTVCQELVKNNCYCCEVLSRTKSGKLIQIELKAFTVRDEQNQPVCYVGIKKDITERKLVSSVVTQRDRLLEGVAAATNQLLTTKDFTQAVYKALATLGKAVQVNRVYVFENHTDPHSGEPLLSQRFEWTDNTVTPEIDNPELQNLSYLNFLPRWYQILSVGNIVCGLVKDFPESERQVLEPQDIISILVVPIFIEDSFWGFVGFDECRYQRQWQESEEAILIAAAGSIGAAIVRKRTEEALRKTEARNSALLNAIPDAMFRIRKDGSILDFKETKNFDLYIPGNEFIGKNLVDFLPESVSKKIKLGIKQTLTNCTVQLIEYQLPTQGKNRDYEARMVVCGEDEVVSIVRDISERKQVEIELRKSKEAVENVSKAKSEFLATMSHELRTPLNAILGLSQLLHQEIFGSLNAKQKEYVSCIYSSGEHLLSLINDILDLSKVEAGKEELMLALVQVPELCETCLAIVRDRAIKKGLQLTSQLDPQAVCCFADERRVKQMLLNLLTNAIKFTPSGKVTLRVQKVPQGITFTVSDTGIGIASEHLKLLFQPFKQLDSRFNRQYDGTGLGLALTRKLAHLHGGNVTVKSTLGKGSDFTLLLPDYPQPTEDEQYGYNQQAGHLFNCSPRILISGNGNHGSIIQSYLKAIGYEVKYLKVINNILAQIEKFKPKLILLDPQLSENVTTVTLIQHLKAELDQTIPIVVITETTEKCDRFLKAGAQECLNKPIGIAQLESLLIRYL</sequence>
<dbReference type="SMART" id="SM00388">
    <property type="entry name" value="HisKA"/>
    <property type="match status" value="1"/>
</dbReference>
<evidence type="ECO:0000256" key="4">
    <source>
        <dbReference type="ARBA" id="ARBA00022679"/>
    </source>
</evidence>
<dbReference type="InterPro" id="IPR000700">
    <property type="entry name" value="PAS-assoc_C"/>
</dbReference>
<dbReference type="SMART" id="SM00091">
    <property type="entry name" value="PAS"/>
    <property type="match status" value="2"/>
</dbReference>
<feature type="domain" description="PAC" evidence="11">
    <location>
        <begin position="240"/>
        <end position="292"/>
    </location>
</feature>
<dbReference type="Gene3D" id="3.30.565.10">
    <property type="entry name" value="Histidine kinase-like ATPase, C-terminal domain"/>
    <property type="match status" value="1"/>
</dbReference>
<dbReference type="InterPro" id="IPR003594">
    <property type="entry name" value="HATPase_dom"/>
</dbReference>
<dbReference type="InterPro" id="IPR029016">
    <property type="entry name" value="GAF-like_dom_sf"/>
</dbReference>
<organism evidence="12 13">
    <name type="scientific">Gloeocapsopsis crepidinum LEGE 06123</name>
    <dbReference type="NCBI Taxonomy" id="588587"/>
    <lineage>
        <taxon>Bacteria</taxon>
        <taxon>Bacillati</taxon>
        <taxon>Cyanobacteriota</taxon>
        <taxon>Cyanophyceae</taxon>
        <taxon>Oscillatoriophycideae</taxon>
        <taxon>Chroococcales</taxon>
        <taxon>Chroococcaceae</taxon>
        <taxon>Gloeocapsopsis</taxon>
    </lineage>
</organism>
<dbReference type="InterPro" id="IPR036890">
    <property type="entry name" value="HATPase_C_sf"/>
</dbReference>
<protein>
    <recommendedName>
        <fullName evidence="2">histidine kinase</fullName>
        <ecNumber evidence="2">2.7.13.3</ecNumber>
    </recommendedName>
</protein>
<evidence type="ECO:0000256" key="3">
    <source>
        <dbReference type="ARBA" id="ARBA00022553"/>
    </source>
</evidence>
<evidence type="ECO:0000256" key="2">
    <source>
        <dbReference type="ARBA" id="ARBA00012438"/>
    </source>
</evidence>
<dbReference type="Gene3D" id="1.10.287.130">
    <property type="match status" value="1"/>
</dbReference>
<dbReference type="PROSITE" id="PS50109">
    <property type="entry name" value="HIS_KIN"/>
    <property type="match status" value="1"/>
</dbReference>
<dbReference type="SMART" id="SM00448">
    <property type="entry name" value="REC"/>
    <property type="match status" value="1"/>
</dbReference>
<dbReference type="InterPro" id="IPR001789">
    <property type="entry name" value="Sig_transdc_resp-reg_receiver"/>
</dbReference>
<evidence type="ECO:0000256" key="5">
    <source>
        <dbReference type="ARBA" id="ARBA00022777"/>
    </source>
</evidence>
<keyword evidence="13" id="KW-1185">Reference proteome</keyword>
<evidence type="ECO:0000256" key="7">
    <source>
        <dbReference type="PROSITE-ProRule" id="PRU00169"/>
    </source>
</evidence>
<dbReference type="Gene3D" id="3.30.450.20">
    <property type="entry name" value="PAS domain"/>
    <property type="match status" value="2"/>
</dbReference>
<evidence type="ECO:0000256" key="1">
    <source>
        <dbReference type="ARBA" id="ARBA00000085"/>
    </source>
</evidence>
<dbReference type="CDD" id="cd00156">
    <property type="entry name" value="REC"/>
    <property type="match status" value="1"/>
</dbReference>
<dbReference type="CDD" id="cd16922">
    <property type="entry name" value="HATPase_EvgS-ArcB-TorS-like"/>
    <property type="match status" value="1"/>
</dbReference>
<feature type="modified residue" description="4-aspartylphosphate" evidence="7">
    <location>
        <position position="897"/>
    </location>
</feature>
<evidence type="ECO:0000313" key="12">
    <source>
        <dbReference type="EMBL" id="MBE9189133.1"/>
    </source>
</evidence>
<keyword evidence="3 7" id="KW-0597">Phosphoprotein</keyword>
<dbReference type="Gene3D" id="3.30.450.40">
    <property type="match status" value="1"/>
</dbReference>
<evidence type="ECO:0000256" key="6">
    <source>
        <dbReference type="ARBA" id="ARBA00023012"/>
    </source>
</evidence>
<dbReference type="Pfam" id="PF02518">
    <property type="entry name" value="HATPase_c"/>
    <property type="match status" value="1"/>
</dbReference>
<dbReference type="EMBL" id="JADEWN010000003">
    <property type="protein sequence ID" value="MBE9189133.1"/>
    <property type="molecule type" value="Genomic_DNA"/>
</dbReference>
<dbReference type="PANTHER" id="PTHR43047:SF63">
    <property type="entry name" value="HISTIDINE KINASE"/>
    <property type="match status" value="1"/>
</dbReference>
<dbReference type="InterPro" id="IPR003018">
    <property type="entry name" value="GAF"/>
</dbReference>
<dbReference type="PRINTS" id="PR00344">
    <property type="entry name" value="BCTRLSENSOR"/>
</dbReference>
<comment type="caution">
    <text evidence="12">The sequence shown here is derived from an EMBL/GenBank/DDBJ whole genome shotgun (WGS) entry which is preliminary data.</text>
</comment>
<dbReference type="SUPFAM" id="SSF52172">
    <property type="entry name" value="CheY-like"/>
    <property type="match status" value="1"/>
</dbReference>
<dbReference type="InterPro" id="IPR003661">
    <property type="entry name" value="HisK_dim/P_dom"/>
</dbReference>
<dbReference type="EC" id="2.7.13.3" evidence="2"/>
<dbReference type="SUPFAM" id="SSF55785">
    <property type="entry name" value="PYP-like sensor domain (PAS domain)"/>
    <property type="match status" value="2"/>
</dbReference>
<evidence type="ECO:0000259" key="9">
    <source>
        <dbReference type="PROSITE" id="PS50110"/>
    </source>
</evidence>
<evidence type="ECO:0000313" key="13">
    <source>
        <dbReference type="Proteomes" id="UP000651156"/>
    </source>
</evidence>
<feature type="domain" description="PAS" evidence="10">
    <location>
        <begin position="171"/>
        <end position="217"/>
    </location>
</feature>
<dbReference type="InterPro" id="IPR001610">
    <property type="entry name" value="PAC"/>
</dbReference>
<evidence type="ECO:0000259" key="11">
    <source>
        <dbReference type="PROSITE" id="PS50113"/>
    </source>
</evidence>
<keyword evidence="6" id="KW-0902">Two-component regulatory system</keyword>
<dbReference type="Pfam" id="PF13426">
    <property type="entry name" value="PAS_9"/>
    <property type="match status" value="1"/>
</dbReference>
<dbReference type="InterPro" id="IPR004358">
    <property type="entry name" value="Sig_transdc_His_kin-like_C"/>
</dbReference>
<dbReference type="NCBIfam" id="TIGR00229">
    <property type="entry name" value="sensory_box"/>
    <property type="match status" value="1"/>
</dbReference>
<reference evidence="12 13" key="1">
    <citation type="submission" date="2020-10" db="EMBL/GenBank/DDBJ databases">
        <authorList>
            <person name="Castelo-Branco R."/>
            <person name="Eusebio N."/>
            <person name="Adriana R."/>
            <person name="Vieira A."/>
            <person name="Brugerolle De Fraissinette N."/>
            <person name="Rezende De Castro R."/>
            <person name="Schneider M.P."/>
            <person name="Vasconcelos V."/>
            <person name="Leao P.N."/>
        </authorList>
    </citation>
    <scope>NUCLEOTIDE SEQUENCE [LARGE SCALE GENOMIC DNA]</scope>
    <source>
        <strain evidence="12 13">LEGE 06123</strain>
    </source>
</reference>
<dbReference type="InterPro" id="IPR011006">
    <property type="entry name" value="CheY-like_superfamily"/>
</dbReference>
<dbReference type="Proteomes" id="UP000651156">
    <property type="component" value="Unassembled WGS sequence"/>
</dbReference>